<evidence type="ECO:0000313" key="3">
    <source>
        <dbReference type="Proteomes" id="UP000220102"/>
    </source>
</evidence>
<sequence length="60" mass="6633">MALSLLLGEKTLIRYNDACGELFCPEHAKTLSNQHDNLRTGAQKASQRPHLNRKSAGLDV</sequence>
<name>A0A2A8CVS0_9BACT</name>
<reference evidence="2 3" key="1">
    <citation type="submission" date="2017-10" db="EMBL/GenBank/DDBJ databases">
        <title>Draft genome of Longibacter Salinarum.</title>
        <authorList>
            <person name="Goh K.M."/>
            <person name="Shamsir M.S."/>
            <person name="Lim S.W."/>
        </authorList>
    </citation>
    <scope>NUCLEOTIDE SEQUENCE [LARGE SCALE GENOMIC DNA]</scope>
    <source>
        <strain evidence="2 3">KCTC 52045</strain>
    </source>
</reference>
<dbReference type="AlphaFoldDB" id="A0A2A8CVS0"/>
<comment type="caution">
    <text evidence="2">The sequence shown here is derived from an EMBL/GenBank/DDBJ whole genome shotgun (WGS) entry which is preliminary data.</text>
</comment>
<feature type="region of interest" description="Disordered" evidence="1">
    <location>
        <begin position="34"/>
        <end position="60"/>
    </location>
</feature>
<protein>
    <submittedName>
        <fullName evidence="2">Uncharacterized protein</fullName>
    </submittedName>
</protein>
<dbReference type="EMBL" id="PDEQ01000008">
    <property type="protein sequence ID" value="PEN12345.1"/>
    <property type="molecule type" value="Genomic_DNA"/>
</dbReference>
<organism evidence="2 3">
    <name type="scientific">Longibacter salinarum</name>
    <dbReference type="NCBI Taxonomy" id="1850348"/>
    <lineage>
        <taxon>Bacteria</taxon>
        <taxon>Pseudomonadati</taxon>
        <taxon>Rhodothermota</taxon>
        <taxon>Rhodothermia</taxon>
        <taxon>Rhodothermales</taxon>
        <taxon>Salisaetaceae</taxon>
        <taxon>Longibacter</taxon>
    </lineage>
</organism>
<evidence type="ECO:0000256" key="1">
    <source>
        <dbReference type="SAM" id="MobiDB-lite"/>
    </source>
</evidence>
<accession>A0A2A8CVS0</accession>
<dbReference type="Proteomes" id="UP000220102">
    <property type="component" value="Unassembled WGS sequence"/>
</dbReference>
<keyword evidence="3" id="KW-1185">Reference proteome</keyword>
<evidence type="ECO:0000313" key="2">
    <source>
        <dbReference type="EMBL" id="PEN12345.1"/>
    </source>
</evidence>
<gene>
    <name evidence="2" type="ORF">CRI94_15100</name>
</gene>
<proteinExistence type="predicted"/>